<dbReference type="AlphaFoldDB" id="A0A0G4IB34"/>
<gene>
    <name evidence="2" type="ORF">Cvel_12629</name>
</gene>
<dbReference type="VEuPathDB" id="CryptoDB:Cvel_12629"/>
<evidence type="ECO:0000256" key="1">
    <source>
        <dbReference type="SAM" id="MobiDB-lite"/>
    </source>
</evidence>
<feature type="compositionally biased region" description="Basic and acidic residues" evidence="1">
    <location>
        <begin position="620"/>
        <end position="637"/>
    </location>
</feature>
<evidence type="ECO:0000313" key="2">
    <source>
        <dbReference type="EMBL" id="CEM54251.1"/>
    </source>
</evidence>
<name>A0A0G4IB34_9ALVE</name>
<reference evidence="2" key="1">
    <citation type="submission" date="2014-11" db="EMBL/GenBank/DDBJ databases">
        <authorList>
            <person name="Otto D Thomas"/>
            <person name="Naeem Raeece"/>
        </authorList>
    </citation>
    <scope>NUCLEOTIDE SEQUENCE</scope>
</reference>
<proteinExistence type="predicted"/>
<protein>
    <submittedName>
        <fullName evidence="2">Uncharacterized protein</fullName>
    </submittedName>
</protein>
<organism evidence="2">
    <name type="scientific">Chromera velia CCMP2878</name>
    <dbReference type="NCBI Taxonomy" id="1169474"/>
    <lineage>
        <taxon>Eukaryota</taxon>
        <taxon>Sar</taxon>
        <taxon>Alveolata</taxon>
        <taxon>Colpodellida</taxon>
        <taxon>Chromeraceae</taxon>
        <taxon>Chromera</taxon>
    </lineage>
</organism>
<sequence length="694" mass="77505">MEGGVPRCVQAALASLESNGENWEGLDICYPDGHLVQDPHLDKITDAIKNYRQFPKAKLVVIECCKVSDAALQRLFEALLGLEEGFPLLNVLEVQNCPNVTDESADILEQFIQRQESVKCRLNPEGFLDRRISVLVHCNGMSLEKTCMLEEVIPVRVRVKLGVPLKSISLTQDATDPHAMAYARFLDEVPEGTVDSVGSVCLWRSHLSPQALHRLLCAFARNLSKSSALSWIDVKQCDALVLPAWDHEDGRAMVLETFRLLYRRFSEVAPTQIPPWVARDWQDERSDRVLQEMLEDAAVGAFARSLHASDSHQKNVVLHCHNGCSSRHMNSLASVLESSSSRQVMRISAVEIRSGAFDDASFLRFSQAWGAKMDPRCRLVHFAMQYPKNISTDSIDALAELMREKQRKRPGSKRGVVWLQRGPNEKLVDSMPKFFNETLDFLVDALCNALSHHPPGRAKCLPSPSPSSSPSEPCSSSAPPPDPSSESDVVSCFPSPPPRVREMNFSETKTHDHHIERLIEVLKKADPENVSQVQLVSFQGSFVTPRVALRLVQELSRLLEKSKEVSLSVVDFRFLNGAWQQGDREKAVEVLRKVGERRRVWRQLRLRQAGLAIASTNLSSKDHRQTSADSPEKEKGGRGKAAKAGGASLVCYGQTKLAALPYEMKRDMQALQSSEFLEVRFLNGNASNTYRLPA</sequence>
<accession>A0A0G4IB34</accession>
<feature type="region of interest" description="Disordered" evidence="1">
    <location>
        <begin position="617"/>
        <end position="641"/>
    </location>
</feature>
<feature type="region of interest" description="Disordered" evidence="1">
    <location>
        <begin position="457"/>
        <end position="500"/>
    </location>
</feature>
<dbReference type="EMBL" id="CDMZ01005769">
    <property type="protein sequence ID" value="CEM54251.1"/>
    <property type="molecule type" value="Genomic_DNA"/>
</dbReference>
<feature type="compositionally biased region" description="Low complexity" evidence="1">
    <location>
        <begin position="466"/>
        <end position="477"/>
    </location>
</feature>